<reference evidence="1 2" key="2">
    <citation type="submission" date="2009-02" db="EMBL/GenBank/DDBJ databases">
        <title>Draft genome sequence of Clostridium methylpentosum (DSM 5476).</title>
        <authorList>
            <person name="Sudarsanam P."/>
            <person name="Ley R."/>
            <person name="Guruge J."/>
            <person name="Turnbaugh P.J."/>
            <person name="Mahowald M."/>
            <person name="Liep D."/>
            <person name="Gordon J."/>
        </authorList>
    </citation>
    <scope>NUCLEOTIDE SEQUENCE [LARGE SCALE GENOMIC DNA]</scope>
    <source>
        <strain evidence="1 2">DSM 5476</strain>
    </source>
</reference>
<keyword evidence="2" id="KW-1185">Reference proteome</keyword>
<name>C0ED85_9FIRM</name>
<proteinExistence type="predicted"/>
<organism evidence="1 2">
    <name type="scientific">[Clostridium] methylpentosum DSM 5476</name>
    <dbReference type="NCBI Taxonomy" id="537013"/>
    <lineage>
        <taxon>Bacteria</taxon>
        <taxon>Bacillati</taxon>
        <taxon>Bacillota</taxon>
        <taxon>Clostridia</taxon>
        <taxon>Eubacteriales</taxon>
        <taxon>Oscillospiraceae</taxon>
        <taxon>Oscillospiraceae incertae sedis</taxon>
    </lineage>
</organism>
<dbReference type="EMBL" id="ACEC01000060">
    <property type="protein sequence ID" value="EEG30598.1"/>
    <property type="molecule type" value="Genomic_DNA"/>
</dbReference>
<sequence>MRVGFLTFWDTSFPKVTDTQQDSLPTNPAVLWGRDNSHISPKRNLSRMQPPSCSFRKVCCLLYVVCTKESPQFAAGTLLCLNSGCRGFDVLDYKHARGILRREGAGVDVTK</sequence>
<dbReference type="HOGENOM" id="CLU_2153973_0_0_9"/>
<comment type="caution">
    <text evidence="1">The sequence shown here is derived from an EMBL/GenBank/DDBJ whole genome shotgun (WGS) entry which is preliminary data.</text>
</comment>
<protein>
    <submittedName>
        <fullName evidence="1">Uncharacterized protein</fullName>
    </submittedName>
</protein>
<evidence type="ECO:0000313" key="1">
    <source>
        <dbReference type="EMBL" id="EEG30598.1"/>
    </source>
</evidence>
<dbReference type="Proteomes" id="UP000003340">
    <property type="component" value="Unassembled WGS sequence"/>
</dbReference>
<gene>
    <name evidence="1" type="ORF">CLOSTMETH_01811</name>
</gene>
<evidence type="ECO:0000313" key="2">
    <source>
        <dbReference type="Proteomes" id="UP000003340"/>
    </source>
</evidence>
<dbReference type="STRING" id="537013.CLOSTMETH_01811"/>
<dbReference type="AlphaFoldDB" id="C0ED85"/>
<reference evidence="1 2" key="1">
    <citation type="submission" date="2009-01" db="EMBL/GenBank/DDBJ databases">
        <authorList>
            <person name="Fulton L."/>
            <person name="Clifton S."/>
            <person name="Fulton B."/>
            <person name="Xu J."/>
            <person name="Minx P."/>
            <person name="Pepin K.H."/>
            <person name="Johnson M."/>
            <person name="Bhonagiri V."/>
            <person name="Nash W.E."/>
            <person name="Mardis E.R."/>
            <person name="Wilson R.K."/>
        </authorList>
    </citation>
    <scope>NUCLEOTIDE SEQUENCE [LARGE SCALE GENOMIC DNA]</scope>
    <source>
        <strain evidence="1 2">DSM 5476</strain>
    </source>
</reference>
<accession>C0ED85</accession>